<dbReference type="InParanoid" id="A0A136IYE5"/>
<accession>A0A136IYE5</accession>
<keyword evidence="3" id="KW-0012">Acyltransferase</keyword>
<feature type="region of interest" description="Disordered" evidence="1">
    <location>
        <begin position="1"/>
        <end position="32"/>
    </location>
</feature>
<dbReference type="STRING" id="196109.A0A136IYE5"/>
<evidence type="ECO:0000313" key="3">
    <source>
        <dbReference type="EMBL" id="KXJ89995.1"/>
    </source>
</evidence>
<dbReference type="AlphaFoldDB" id="A0A136IYE5"/>
<dbReference type="SUPFAM" id="SSF55729">
    <property type="entry name" value="Acyl-CoA N-acyltransferases (Nat)"/>
    <property type="match status" value="1"/>
</dbReference>
<organism evidence="3 4">
    <name type="scientific">Microdochium bolleyi</name>
    <dbReference type="NCBI Taxonomy" id="196109"/>
    <lineage>
        <taxon>Eukaryota</taxon>
        <taxon>Fungi</taxon>
        <taxon>Dikarya</taxon>
        <taxon>Ascomycota</taxon>
        <taxon>Pezizomycotina</taxon>
        <taxon>Sordariomycetes</taxon>
        <taxon>Xylariomycetidae</taxon>
        <taxon>Xylariales</taxon>
        <taxon>Microdochiaceae</taxon>
        <taxon>Microdochium</taxon>
    </lineage>
</organism>
<dbReference type="PANTHER" id="PTHR42791:SF17">
    <property type="entry name" value="ACETYLTRANSFERASE, GNAT FAMILY FAMILY (AFU_ORTHOLOGUE AFUA_8G05690)"/>
    <property type="match status" value="1"/>
</dbReference>
<protein>
    <submittedName>
        <fullName evidence="3">Acyl-CoA N-acyltransferase</fullName>
    </submittedName>
</protein>
<dbReference type="CDD" id="cd04301">
    <property type="entry name" value="NAT_SF"/>
    <property type="match status" value="1"/>
</dbReference>
<dbReference type="EMBL" id="KQ964253">
    <property type="protein sequence ID" value="KXJ89995.1"/>
    <property type="molecule type" value="Genomic_DNA"/>
</dbReference>
<dbReference type="Gene3D" id="3.40.630.30">
    <property type="match status" value="1"/>
</dbReference>
<dbReference type="OrthoDB" id="2115692at2759"/>
<dbReference type="InterPro" id="IPR052523">
    <property type="entry name" value="Trichothecene_AcTrans"/>
</dbReference>
<dbReference type="InterPro" id="IPR000182">
    <property type="entry name" value="GNAT_dom"/>
</dbReference>
<evidence type="ECO:0000313" key="4">
    <source>
        <dbReference type="Proteomes" id="UP000070501"/>
    </source>
</evidence>
<keyword evidence="3" id="KW-0808">Transferase</keyword>
<sequence>MGEAETAVSMTPAKTDPGTVGATTAAPLPPSPQTRLTVKTLLPADIPRCVDIYLSAFAGNAHSLACFPRENPSVRRWWEDMLREEMTDPEAVFLKVEACLHHPGAAAAADECEKKTRKGDKREDIIAFAKWNRPKAIAEAADEEHDASAAVLLPAWPAGTDARLCEKTFGEWARAHRRLMGSRRRHWYLEMLATDPAHQGRGAGSLLLRHGCERADGDGVEAYLEASPEAVRMYERFGFREVDRHEVYVASGNVKREKVVGNGTRVGVEEDDGEVYVNVYMIRPATERCPEGA</sequence>
<dbReference type="Pfam" id="PF00583">
    <property type="entry name" value="Acetyltransf_1"/>
    <property type="match status" value="1"/>
</dbReference>
<dbReference type="PROSITE" id="PS51186">
    <property type="entry name" value="GNAT"/>
    <property type="match status" value="1"/>
</dbReference>
<dbReference type="PANTHER" id="PTHR42791">
    <property type="entry name" value="GNAT FAMILY ACETYLTRANSFERASE"/>
    <property type="match status" value="1"/>
</dbReference>
<dbReference type="Proteomes" id="UP000070501">
    <property type="component" value="Unassembled WGS sequence"/>
</dbReference>
<feature type="domain" description="N-acetyltransferase" evidence="2">
    <location>
        <begin position="36"/>
        <end position="286"/>
    </location>
</feature>
<gene>
    <name evidence="3" type="ORF">Micbo1qcDRAFT_234683</name>
</gene>
<evidence type="ECO:0000256" key="1">
    <source>
        <dbReference type="SAM" id="MobiDB-lite"/>
    </source>
</evidence>
<dbReference type="InterPro" id="IPR016181">
    <property type="entry name" value="Acyl_CoA_acyltransferase"/>
</dbReference>
<dbReference type="GO" id="GO:0016747">
    <property type="term" value="F:acyltransferase activity, transferring groups other than amino-acyl groups"/>
    <property type="evidence" value="ECO:0007669"/>
    <property type="project" value="InterPro"/>
</dbReference>
<keyword evidence="4" id="KW-1185">Reference proteome</keyword>
<evidence type="ECO:0000259" key="2">
    <source>
        <dbReference type="PROSITE" id="PS51186"/>
    </source>
</evidence>
<name>A0A136IYE5_9PEZI</name>
<proteinExistence type="predicted"/>
<reference evidence="4" key="1">
    <citation type="submission" date="2016-02" db="EMBL/GenBank/DDBJ databases">
        <title>Draft genome sequence of Microdochium bolleyi, a fungal endophyte of beachgrass.</title>
        <authorList>
            <consortium name="DOE Joint Genome Institute"/>
            <person name="David A.S."/>
            <person name="May G."/>
            <person name="Haridas S."/>
            <person name="Lim J."/>
            <person name="Wang M."/>
            <person name="Labutti K."/>
            <person name="Lipzen A."/>
            <person name="Barry K."/>
            <person name="Grigoriev I.V."/>
        </authorList>
    </citation>
    <scope>NUCLEOTIDE SEQUENCE [LARGE SCALE GENOMIC DNA]</scope>
    <source>
        <strain evidence="4">J235TASD1</strain>
    </source>
</reference>